<accession>A0A3P7WNZ1</accession>
<dbReference type="AlphaFoldDB" id="A0A183F4A3"/>
<name>A0A183F4A3_HELPZ</name>
<dbReference type="OrthoDB" id="5861210at2759"/>
<evidence type="ECO:0000313" key="2">
    <source>
        <dbReference type="Proteomes" id="UP000050761"/>
    </source>
</evidence>
<keyword evidence="2" id="KW-1185">Reference proteome</keyword>
<dbReference type="EMBL" id="UZAH01000930">
    <property type="protein sequence ID" value="VDO19378.1"/>
    <property type="molecule type" value="Genomic_DNA"/>
</dbReference>
<reference evidence="3" key="2">
    <citation type="submission" date="2019-09" db="UniProtKB">
        <authorList>
            <consortium name="WormBaseParasite"/>
        </authorList>
    </citation>
    <scope>IDENTIFICATION</scope>
</reference>
<dbReference type="WBParaSite" id="HPBE_0000099501-mRNA-1">
    <property type="protein sequence ID" value="HPBE_0000099501-mRNA-1"/>
    <property type="gene ID" value="HPBE_0000099501"/>
</dbReference>
<sequence>MKSKCPFHFSKMPLPYLDLVPELYKRSAYGLADSLAYKGLAGLRGKRMPYMNLKGLRGKRTL</sequence>
<accession>A0A183F4A3</accession>
<evidence type="ECO:0000313" key="1">
    <source>
        <dbReference type="EMBL" id="VDO19378.1"/>
    </source>
</evidence>
<organism evidence="2 3">
    <name type="scientific">Heligmosomoides polygyrus</name>
    <name type="common">Parasitic roundworm</name>
    <dbReference type="NCBI Taxonomy" id="6339"/>
    <lineage>
        <taxon>Eukaryota</taxon>
        <taxon>Metazoa</taxon>
        <taxon>Ecdysozoa</taxon>
        <taxon>Nematoda</taxon>
        <taxon>Chromadorea</taxon>
        <taxon>Rhabditida</taxon>
        <taxon>Rhabditina</taxon>
        <taxon>Rhabditomorpha</taxon>
        <taxon>Strongyloidea</taxon>
        <taxon>Heligmosomidae</taxon>
        <taxon>Heligmosomoides</taxon>
    </lineage>
</organism>
<proteinExistence type="predicted"/>
<gene>
    <name evidence="1" type="ORF">HPBE_LOCUS996</name>
</gene>
<dbReference type="Proteomes" id="UP000050761">
    <property type="component" value="Unassembled WGS sequence"/>
</dbReference>
<reference evidence="1 2" key="1">
    <citation type="submission" date="2018-11" db="EMBL/GenBank/DDBJ databases">
        <authorList>
            <consortium name="Pathogen Informatics"/>
        </authorList>
    </citation>
    <scope>NUCLEOTIDE SEQUENCE [LARGE SCALE GENOMIC DNA]</scope>
</reference>
<evidence type="ECO:0000313" key="3">
    <source>
        <dbReference type="WBParaSite" id="HPBE_0000099501-mRNA-1"/>
    </source>
</evidence>
<protein>
    <submittedName>
        <fullName evidence="3">NADH-quinone oxidoreductase subunit F</fullName>
    </submittedName>
</protein>